<dbReference type="Proteomes" id="UP000077465">
    <property type="component" value="Chromosome"/>
</dbReference>
<dbReference type="InterPro" id="IPR006944">
    <property type="entry name" value="Phage/GTA_portal"/>
</dbReference>
<organism evidence="2 3">
    <name type="scientific">Moraxella bovoculi</name>
    <dbReference type="NCBI Taxonomy" id="386891"/>
    <lineage>
        <taxon>Bacteria</taxon>
        <taxon>Pseudomonadati</taxon>
        <taxon>Pseudomonadota</taxon>
        <taxon>Gammaproteobacteria</taxon>
        <taxon>Moraxellales</taxon>
        <taxon>Moraxellaceae</taxon>
        <taxon>Moraxella</taxon>
    </lineage>
</organism>
<feature type="region of interest" description="Disordered" evidence="1">
    <location>
        <begin position="399"/>
        <end position="441"/>
    </location>
</feature>
<evidence type="ECO:0000313" key="2">
    <source>
        <dbReference type="EMBL" id="AKG08398.1"/>
    </source>
</evidence>
<name>A0AAC8PWP6_9GAMM</name>
<protein>
    <submittedName>
        <fullName evidence="2">Poly(3-hydroxybutyrate) depolymerase</fullName>
    </submittedName>
</protein>
<dbReference type="NCBIfam" id="TIGR01537">
    <property type="entry name" value="portal_HK97"/>
    <property type="match status" value="1"/>
</dbReference>
<proteinExistence type="predicted"/>
<gene>
    <name evidence="2" type="ORF">AAX06_09890</name>
</gene>
<dbReference type="RefSeq" id="WP_046699385.1">
    <property type="nucleotide sequence ID" value="NZ_CP011376.1"/>
</dbReference>
<sequence>MGFFDLFRKKSLDPVSTGGSHWLSIINEPYTGAWQKNDELKRTDLTSFHAVFACVSLIATDIGKLRIRTKSVQNGVLLPAKSRSQAILHRPNKHQTWQQFVENWVSSKLLRGNACILKQRDIFGDVWQLYVLNPDRVKVLVSDKGEVFYQISTDRLYGLTDTTVPASEIIHDRYNCFYHPLVGLSPLTACHLSVGLGLSIQNQSRTLFGNNSRPSGILSVPTEISQSKADEVKAKWQANYSGVNRGGIAVLGSGTKYEPIAMSASDTQAIEQLKMSSDTVCSVFHVPAFKVGMGEAKAGQKVSDLNEIYYSDCLQHYIEAIENLLDEHLDLEKGVECEADLSPLIRMDSTSQILYLKEGTMSGIFSPNEARATLGLPPVVGGESPLMQQQNYSLSALAKRDNSNNPFGNAPNEPKAEPTEPQKTVKPRLRIRGVLDKGNQS</sequence>
<evidence type="ECO:0000256" key="1">
    <source>
        <dbReference type="SAM" id="MobiDB-lite"/>
    </source>
</evidence>
<evidence type="ECO:0000313" key="3">
    <source>
        <dbReference type="Proteomes" id="UP000077465"/>
    </source>
</evidence>
<dbReference type="AlphaFoldDB" id="A0AAC8PWP6"/>
<reference evidence="2 3" key="1">
    <citation type="submission" date="2015-05" db="EMBL/GenBank/DDBJ databases">
        <authorList>
            <person name="Dickey A."/>
            <person name="Clawson M."/>
            <person name="Bono J."/>
            <person name="Loy J.D."/>
        </authorList>
    </citation>
    <scope>NUCLEOTIDE SEQUENCE [LARGE SCALE GENOMIC DNA]</scope>
    <source>
        <strain evidence="2 3">22581</strain>
    </source>
</reference>
<dbReference type="EMBL" id="CP011376">
    <property type="protein sequence ID" value="AKG08398.1"/>
    <property type="molecule type" value="Genomic_DNA"/>
</dbReference>
<accession>A0AAC8PWP6</accession>
<dbReference type="InterPro" id="IPR006427">
    <property type="entry name" value="Portal_HK97"/>
</dbReference>
<dbReference type="Pfam" id="PF04860">
    <property type="entry name" value="Phage_portal"/>
    <property type="match status" value="1"/>
</dbReference>